<feature type="domain" description="Penicillin-binding protein transpeptidase" evidence="1">
    <location>
        <begin position="1"/>
        <end position="110"/>
    </location>
</feature>
<accession>A0A0G0H7N0</accession>
<dbReference type="AlphaFoldDB" id="A0A0G0H7N0"/>
<dbReference type="GO" id="GO:0051301">
    <property type="term" value="P:cell division"/>
    <property type="evidence" value="ECO:0007669"/>
    <property type="project" value="UniProtKB-KW"/>
</dbReference>
<comment type="caution">
    <text evidence="2">The sequence shown here is derived from an EMBL/GenBank/DDBJ whole genome shotgun (WGS) entry which is preliminary data.</text>
</comment>
<evidence type="ECO:0000313" key="2">
    <source>
        <dbReference type="EMBL" id="KKQ34555.1"/>
    </source>
</evidence>
<gene>
    <name evidence="2" type="ORF">US52_C0054G0002</name>
</gene>
<dbReference type="Gene3D" id="3.40.710.10">
    <property type="entry name" value="DD-peptidase/beta-lactamase superfamily"/>
    <property type="match status" value="1"/>
</dbReference>
<evidence type="ECO:0000259" key="1">
    <source>
        <dbReference type="Pfam" id="PF00905"/>
    </source>
</evidence>
<dbReference type="Pfam" id="PF00905">
    <property type="entry name" value="Transpeptidase"/>
    <property type="match status" value="1"/>
</dbReference>
<evidence type="ECO:0000313" key="3">
    <source>
        <dbReference type="Proteomes" id="UP000034852"/>
    </source>
</evidence>
<sequence length="137" mass="15549">MRPYLVSKVVEADGTEKVFPPTVVNEPITADTCTKMKAMMYEVYKSNLDESRYKDLAQYRIAMKSGTALIPYKDKAGYSGEINATYVGFDASDDAKFIMLIKIEEPKAVQKLSYYSARVVWLDTFIEIKDYLGVKKS</sequence>
<dbReference type="Proteomes" id="UP000034852">
    <property type="component" value="Unassembled WGS sequence"/>
</dbReference>
<reference evidence="2 3" key="1">
    <citation type="journal article" date="2015" name="Nature">
        <title>rRNA introns, odd ribosomes, and small enigmatic genomes across a large radiation of phyla.</title>
        <authorList>
            <person name="Brown C.T."/>
            <person name="Hug L.A."/>
            <person name="Thomas B.C."/>
            <person name="Sharon I."/>
            <person name="Castelle C.J."/>
            <person name="Singh A."/>
            <person name="Wilkins M.J."/>
            <person name="Williams K.H."/>
            <person name="Banfield J.F."/>
        </authorList>
    </citation>
    <scope>NUCLEOTIDE SEQUENCE [LARGE SCALE GENOMIC DNA]</scope>
</reference>
<protein>
    <submittedName>
        <fullName evidence="2">Cell division protein FtsI/penicillin-binding protein 2</fullName>
    </submittedName>
</protein>
<dbReference type="EMBL" id="LBTH01000054">
    <property type="protein sequence ID" value="KKQ34555.1"/>
    <property type="molecule type" value="Genomic_DNA"/>
</dbReference>
<organism evidence="2 3">
    <name type="scientific">candidate division WS6 bacterium GW2011_GWA2_37_6</name>
    <dbReference type="NCBI Taxonomy" id="1619087"/>
    <lineage>
        <taxon>Bacteria</taxon>
        <taxon>Candidatus Dojkabacteria</taxon>
    </lineage>
</organism>
<dbReference type="SUPFAM" id="SSF56601">
    <property type="entry name" value="beta-lactamase/transpeptidase-like"/>
    <property type="match status" value="1"/>
</dbReference>
<keyword evidence="2" id="KW-0132">Cell division</keyword>
<keyword evidence="2" id="KW-0131">Cell cycle</keyword>
<dbReference type="GO" id="GO:0008658">
    <property type="term" value="F:penicillin binding"/>
    <property type="evidence" value="ECO:0007669"/>
    <property type="project" value="InterPro"/>
</dbReference>
<proteinExistence type="predicted"/>
<dbReference type="InterPro" id="IPR001460">
    <property type="entry name" value="PCN-bd_Tpept"/>
</dbReference>
<name>A0A0G0H7N0_9BACT</name>
<dbReference type="InterPro" id="IPR012338">
    <property type="entry name" value="Beta-lactam/transpept-like"/>
</dbReference>